<dbReference type="Proteomes" id="UP000265431">
    <property type="component" value="Unassembled WGS sequence"/>
</dbReference>
<dbReference type="InterPro" id="IPR007029">
    <property type="entry name" value="YHS_dom"/>
</dbReference>
<dbReference type="EMBL" id="QWGB01000005">
    <property type="protein sequence ID" value="RIJ23642.1"/>
    <property type="molecule type" value="Genomic_DNA"/>
</dbReference>
<gene>
    <name evidence="3" type="ORF">D1224_05115</name>
</gene>
<organism evidence="3 4">
    <name type="scientific">Henriciella barbarensis</name>
    <dbReference type="NCBI Taxonomy" id="86342"/>
    <lineage>
        <taxon>Bacteria</taxon>
        <taxon>Pseudomonadati</taxon>
        <taxon>Pseudomonadota</taxon>
        <taxon>Alphaproteobacteria</taxon>
        <taxon>Hyphomonadales</taxon>
        <taxon>Hyphomonadaceae</taxon>
        <taxon>Henriciella</taxon>
    </lineage>
</organism>
<reference evidence="3 4" key="1">
    <citation type="submission" date="2018-08" db="EMBL/GenBank/DDBJ databases">
        <title>Henriciella mobilis sp. nov., isolated from seawater.</title>
        <authorList>
            <person name="Cheng H."/>
            <person name="Wu Y.-H."/>
            <person name="Xu X.-W."/>
            <person name="Guo L.-L."/>
        </authorList>
    </citation>
    <scope>NUCLEOTIDE SEQUENCE [LARGE SCALE GENOMIC DNA]</scope>
    <source>
        <strain evidence="3 4">CCUG66934</strain>
    </source>
</reference>
<feature type="domain" description="YHS" evidence="2">
    <location>
        <begin position="45"/>
        <end position="90"/>
    </location>
</feature>
<name>A0A399R1J7_9PROT</name>
<keyword evidence="1" id="KW-0732">Signal</keyword>
<evidence type="ECO:0000259" key="2">
    <source>
        <dbReference type="Pfam" id="PF04945"/>
    </source>
</evidence>
<feature type="signal peptide" evidence="1">
    <location>
        <begin position="1"/>
        <end position="19"/>
    </location>
</feature>
<dbReference type="NCBIfam" id="NF041384">
    <property type="entry name" value="YHS_seleno_dom"/>
    <property type="match status" value="1"/>
</dbReference>
<dbReference type="Pfam" id="PF04945">
    <property type="entry name" value="YHS"/>
    <property type="match status" value="1"/>
</dbReference>
<comment type="caution">
    <text evidence="3">The sequence shown here is derived from an EMBL/GenBank/DDBJ whole genome shotgun (WGS) entry which is preliminary data.</text>
</comment>
<accession>A0A399R1J7</accession>
<dbReference type="OrthoDB" id="344729at2"/>
<evidence type="ECO:0000313" key="4">
    <source>
        <dbReference type="Proteomes" id="UP000265431"/>
    </source>
</evidence>
<evidence type="ECO:0000256" key="1">
    <source>
        <dbReference type="SAM" id="SignalP"/>
    </source>
</evidence>
<feature type="chain" id="PRO_5017461142" evidence="1">
    <location>
        <begin position="20"/>
        <end position="151"/>
    </location>
</feature>
<sequence>MIRHAAAALILASAGFAFAAPAHADKAPVYTGTFSNTAVEGHDPVAYFTEGHPVKGSRDFRTDYQGAEFRFASQENLDTFLADPEKYAPQFGGYCAWAVSEGYTAKGDADHWAIVDGKLYLNYNKKIQNRWEQDREMHIVRANTNWPEVLK</sequence>
<keyword evidence="4" id="KW-1185">Reference proteome</keyword>
<proteinExistence type="predicted"/>
<evidence type="ECO:0000313" key="3">
    <source>
        <dbReference type="EMBL" id="RIJ23642.1"/>
    </source>
</evidence>
<dbReference type="AlphaFoldDB" id="A0A399R1J7"/>
<protein>
    <submittedName>
        <fullName evidence="3">YHS domain-containing protein</fullName>
    </submittedName>
</protein>
<dbReference type="RefSeq" id="WP_119378832.1">
    <property type="nucleotide sequence ID" value="NZ_QWGB01000005.1"/>
</dbReference>